<feature type="compositionally biased region" description="Low complexity" evidence="2">
    <location>
        <begin position="304"/>
        <end position="313"/>
    </location>
</feature>
<feature type="compositionally biased region" description="Basic and acidic residues" evidence="2">
    <location>
        <begin position="346"/>
        <end position="356"/>
    </location>
</feature>
<feature type="domain" description="Chromo" evidence="3">
    <location>
        <begin position="31"/>
        <end position="66"/>
    </location>
</feature>
<dbReference type="GeneID" id="59332155"/>
<feature type="region of interest" description="Disordered" evidence="2">
    <location>
        <begin position="1"/>
        <end position="23"/>
    </location>
</feature>
<dbReference type="InterPro" id="IPR016197">
    <property type="entry name" value="Chromo-like_dom_sf"/>
</dbReference>
<feature type="region of interest" description="Disordered" evidence="2">
    <location>
        <begin position="112"/>
        <end position="200"/>
    </location>
</feature>
<feature type="region of interest" description="Disordered" evidence="2">
    <location>
        <begin position="1341"/>
        <end position="1365"/>
    </location>
</feature>
<dbReference type="GO" id="GO:0010833">
    <property type="term" value="P:telomere maintenance via telomere lengthening"/>
    <property type="evidence" value="ECO:0007669"/>
    <property type="project" value="TreeGrafter"/>
</dbReference>
<evidence type="ECO:0000313" key="4">
    <source>
        <dbReference type="EMBL" id="KAF6219919.1"/>
    </source>
</evidence>
<feature type="compositionally biased region" description="Polar residues" evidence="2">
    <location>
        <begin position="435"/>
        <end position="456"/>
    </location>
</feature>
<dbReference type="InterPro" id="IPR052833">
    <property type="entry name" value="Telomeric_DNA-bd_trans-reg"/>
</dbReference>
<dbReference type="Proteomes" id="UP000593566">
    <property type="component" value="Unassembled WGS sequence"/>
</dbReference>
<feature type="compositionally biased region" description="Low complexity" evidence="2">
    <location>
        <begin position="272"/>
        <end position="284"/>
    </location>
</feature>
<protein>
    <recommendedName>
        <fullName evidence="3">Chromo domain-containing protein</fullName>
    </recommendedName>
</protein>
<comment type="subunit">
    <text evidence="1">Component of the NuA4 histone acetyltransferase complex.</text>
</comment>
<dbReference type="EMBL" id="JACCJB010000018">
    <property type="protein sequence ID" value="KAF6219919.1"/>
    <property type="molecule type" value="Genomic_DNA"/>
</dbReference>
<reference evidence="4 5" key="1">
    <citation type="journal article" date="2020" name="Genomics">
        <title>Complete, high-quality genomes from long-read metagenomic sequencing of two wolf lichen thalli reveals enigmatic genome architecture.</title>
        <authorList>
            <person name="McKenzie S.K."/>
            <person name="Walston R.F."/>
            <person name="Allen J.L."/>
        </authorList>
    </citation>
    <scope>NUCLEOTIDE SEQUENCE [LARGE SCALE GENOMIC DNA]</scope>
    <source>
        <strain evidence="4">WasteWater1</strain>
    </source>
</reference>
<comment type="caution">
    <text evidence="4">The sequence shown here is derived from an EMBL/GenBank/DDBJ whole genome shotgun (WGS) entry which is preliminary data.</text>
</comment>
<dbReference type="RefSeq" id="XP_037149354.1">
    <property type="nucleotide sequence ID" value="XM_037294666.1"/>
</dbReference>
<dbReference type="Gene3D" id="2.40.50.40">
    <property type="match status" value="1"/>
</dbReference>
<feature type="compositionally biased region" description="Basic and acidic residues" evidence="2">
    <location>
        <begin position="257"/>
        <end position="266"/>
    </location>
</feature>
<feature type="compositionally biased region" description="Basic and acidic residues" evidence="2">
    <location>
        <begin position="424"/>
        <end position="433"/>
    </location>
</feature>
<evidence type="ECO:0000256" key="2">
    <source>
        <dbReference type="SAM" id="MobiDB-lite"/>
    </source>
</evidence>
<feature type="compositionally biased region" description="Basic and acidic residues" evidence="2">
    <location>
        <begin position="181"/>
        <end position="192"/>
    </location>
</feature>
<keyword evidence="5" id="KW-1185">Reference proteome</keyword>
<feature type="region of interest" description="Disordered" evidence="2">
    <location>
        <begin position="585"/>
        <end position="618"/>
    </location>
</feature>
<evidence type="ECO:0000256" key="1">
    <source>
        <dbReference type="ARBA" id="ARBA00011353"/>
    </source>
</evidence>
<dbReference type="PROSITE" id="PS50013">
    <property type="entry name" value="CHROMO_2"/>
    <property type="match status" value="1"/>
</dbReference>
<feature type="region of interest" description="Disordered" evidence="2">
    <location>
        <begin position="551"/>
        <end position="573"/>
    </location>
</feature>
<sequence length="1447" mass="162698">MARTRDVGELEASDDSISLTSTVSSAKTERYEVDCIVAERKSNGVMKYLTAWKDYPEHRHSWEPRECFFEDDVFSEWTRTKMRVTQGLERPFDVKAWEKRCRAIKKETRLRRERRRDKKLRLSNQDGLASGPGGQDANIESSGPEPAPRRPDKRIKRRSVHQDSSPSSSISDPSSSSISEDSDRPLLSRQESEVFASSSKWTQAETIALEEGLRTLKGPRWREILGLYGHNGTISQVLKDKTPIDLYDKAKSVRQEFVDSGREPPEYLKPFSTSASSKGSGTTTPNVYSESRGQSRAASKRSSRSTSADSMMAELDEKQRIREAKNRENSRPQQTTNSTEILKSAKGREKESDTAKKMSGRKPKASQASQALARKAEVAFTRETLEKTPKAAQTKPHPNKTGPHTKGATVGKESSTDVSHPGRQSKDGHRVKEPSNLSAIHQAQSQPKSLAPTANENAKPATDVATQPESSRAKVPENTKIMREETARTTWSGTARTPTARPSVSKSSRLGAVGSGPTRLSSLKLKPKLGQIEPKKPSLTGDVTAAWNAEPKKRKSNNWATANVDPVNGQAPKRSYKLSVQNRIYKSRRDGRVPDPNRLVFIDPKTGKAPTTVPAPSATAMLSKTPLQLHQEELATREAEQRQAQEVEDATLISTNEPDPPPQSTDQNHELTADRQGVPETGRSISNASTLAIRPTAGDMIDRPAHINSLSRPSPASPHHGFPINVPLGPKKETARMPTMSLHDYTKRSMSSSHLLNEAVVSSHRPYSSDDPSRFTLRSYPSWEHKNELLNRIDTNLVIGHIILGKDDQESINVKLVGFEFEVKKLLLTVKSWPRTMHFVFETVCLASEYQKYFPAEPPDYLGSGSIISYNQSALAVEDITEILANNLQGGLFFAHQYTMLIYPAGASVWTFLDKNLPNVHLGTSLRFVIRRPLSPTLADVRGLATDRLSKREPERYAEIMTKIKKNPIQAEDKNINIVFRDMFEIDFARLVAQNGPQQHPPTNIFFLCFIPQGCENYEPDSTKRSALRMRTSEEHDLFIKFLQANGAEEIYSMQSTGSQEIDNNGAWDYFFKNVKSGTIIFHDAYIRYDLVPRLAKHLLHGSVSVWKTSLSPMHPGEKHPHLIRLFPHGGVLLLTESLVLYRPRETLRILMWFRRVHIPGKAPGTWKLAVRPHVREWLLGIMDAYSDSGKDIFGCSIQIFADIYTEIYWLLQSPDPGDNGLMCYEWDYETPTDEAPIVSSSSLRVLQARKEWKGEGADREPDDNNIKQNDDLLVQWFAEWAMVNLHNFRKYNVILGYTNDDPFTKRAISDYEKAWGHIEVMTPEDAFTRHRVTAQSKLDGMEADRRRKSKEELPAKRAAAEKVREEEREAAKVALEARMQAFRDAGATKEEVMSAGRQLLRGLGGSEKEVEECKVDTDRVFVDRWWEESAKDGEVDLDAMDTSEAA</sequence>
<accession>A0A8H6F9T2</accession>
<feature type="compositionally biased region" description="Basic and acidic residues" evidence="2">
    <location>
        <begin position="471"/>
        <end position="487"/>
    </location>
</feature>
<evidence type="ECO:0000313" key="5">
    <source>
        <dbReference type="Proteomes" id="UP000593566"/>
    </source>
</evidence>
<proteinExistence type="predicted"/>
<feature type="compositionally biased region" description="Low complexity" evidence="2">
    <location>
        <begin position="609"/>
        <end position="618"/>
    </location>
</feature>
<dbReference type="PANTHER" id="PTHR47807">
    <property type="entry name" value="PROTEIN TBF1"/>
    <property type="match status" value="1"/>
</dbReference>
<dbReference type="GO" id="GO:0006338">
    <property type="term" value="P:chromatin remodeling"/>
    <property type="evidence" value="ECO:0007669"/>
    <property type="project" value="UniProtKB-ARBA"/>
</dbReference>
<feature type="compositionally biased region" description="Basic and acidic residues" evidence="2">
    <location>
        <begin position="315"/>
        <end position="330"/>
    </location>
</feature>
<evidence type="ECO:0000259" key="3">
    <source>
        <dbReference type="PROSITE" id="PS50013"/>
    </source>
</evidence>
<dbReference type="InterPro" id="IPR000953">
    <property type="entry name" value="Chromo/chromo_shadow_dom"/>
</dbReference>
<organism evidence="4 5">
    <name type="scientific">Letharia lupina</name>
    <dbReference type="NCBI Taxonomy" id="560253"/>
    <lineage>
        <taxon>Eukaryota</taxon>
        <taxon>Fungi</taxon>
        <taxon>Dikarya</taxon>
        <taxon>Ascomycota</taxon>
        <taxon>Pezizomycotina</taxon>
        <taxon>Lecanoromycetes</taxon>
        <taxon>OSLEUM clade</taxon>
        <taxon>Lecanoromycetidae</taxon>
        <taxon>Lecanorales</taxon>
        <taxon>Lecanorineae</taxon>
        <taxon>Parmeliaceae</taxon>
        <taxon>Letharia</taxon>
    </lineage>
</organism>
<feature type="compositionally biased region" description="Basic residues" evidence="2">
    <location>
        <begin position="112"/>
        <end position="121"/>
    </location>
</feature>
<feature type="compositionally biased region" description="Polar residues" evidence="2">
    <location>
        <begin position="331"/>
        <end position="341"/>
    </location>
</feature>
<gene>
    <name evidence="4" type="ORF">HO133_003744</name>
</gene>
<dbReference type="PANTHER" id="PTHR47807:SF1">
    <property type="entry name" value="PROTEIN TBF1"/>
    <property type="match status" value="1"/>
</dbReference>
<name>A0A8H6F9T2_9LECA</name>
<dbReference type="GO" id="GO:0003691">
    <property type="term" value="F:double-stranded telomeric DNA binding"/>
    <property type="evidence" value="ECO:0007669"/>
    <property type="project" value="TreeGrafter"/>
</dbReference>
<feature type="compositionally biased region" description="Low complexity" evidence="2">
    <location>
        <begin position="163"/>
        <end position="179"/>
    </location>
</feature>
<feature type="region of interest" description="Disordered" evidence="2">
    <location>
        <begin position="651"/>
        <end position="733"/>
    </location>
</feature>
<dbReference type="SUPFAM" id="SSF54160">
    <property type="entry name" value="Chromo domain-like"/>
    <property type="match status" value="1"/>
</dbReference>
<feature type="compositionally biased region" description="Polar residues" evidence="2">
    <location>
        <begin position="488"/>
        <end position="508"/>
    </location>
</feature>
<feature type="region of interest" description="Disordered" evidence="2">
    <location>
        <begin position="257"/>
        <end position="522"/>
    </location>
</feature>